<name>I3EDJ5_NEMP3</name>
<gene>
    <name evidence="3" type="ORF">NEQG_02415</name>
</gene>
<sequence length="243" mass="27128">MDYQSPDLPTYEEALKLPKACNIPPVSVSATATLIQTTPQRPTEEYNSVSTSQEHNTPSLRSENLVPEGEPTTTDSVFSGSPQEHTSNQPEPTSSYYYENQPNGKADTDDLSSGIKNNICDDNNGPKGFSKIGNNEYYINYELFSAAMYERRENTGKIVNVIAFEKKIEIIDNHITLRKYSDNNALEFYLPIPSQSTKVIIPMNFHKLTSKKKKFYGCVIAVLLFIMLICTCYGLSVVVGVTV</sequence>
<proteinExistence type="predicted"/>
<dbReference type="VEuPathDB" id="MicrosporidiaDB:NEQG_02415"/>
<organism evidence="3 4">
    <name type="scientific">Nematocida parisii (strain ERTm3)</name>
    <name type="common">Nematode killer fungus</name>
    <dbReference type="NCBI Taxonomy" id="935791"/>
    <lineage>
        <taxon>Eukaryota</taxon>
        <taxon>Fungi</taxon>
        <taxon>Fungi incertae sedis</taxon>
        <taxon>Microsporidia</taxon>
        <taxon>Nematocida</taxon>
    </lineage>
</organism>
<feature type="region of interest" description="Disordered" evidence="1">
    <location>
        <begin position="36"/>
        <end position="112"/>
    </location>
</feature>
<feature type="transmembrane region" description="Helical" evidence="2">
    <location>
        <begin position="215"/>
        <end position="241"/>
    </location>
</feature>
<reference evidence="3" key="1">
    <citation type="submission" date="2011-01" db="EMBL/GenBank/DDBJ databases">
        <title>The Genome Sequence of Nematocida parisii strain ERTm3.</title>
        <authorList>
            <consortium name="The Broad Institute Genome Sequencing Platform"/>
            <consortium name="The Broad Institute Genome Sequencing Center for Infectious Disease"/>
            <person name="Cuomo C."/>
            <person name="Troemel E."/>
            <person name="Young S.K."/>
            <person name="Zeng Q."/>
            <person name="Gargeya S."/>
            <person name="Fitzgerald M."/>
            <person name="Haas B."/>
            <person name="Abouelleil A."/>
            <person name="Alvarado L."/>
            <person name="Arachchi H.M."/>
            <person name="Berlin A."/>
            <person name="Chapman S.B."/>
            <person name="Gearin G."/>
            <person name="Goldberg J."/>
            <person name="Griggs A."/>
            <person name="Gujja S."/>
            <person name="Hansen M."/>
            <person name="Heiman D."/>
            <person name="Howarth C."/>
            <person name="Larimer J."/>
            <person name="Lui A."/>
            <person name="MacDonald P.J.P."/>
            <person name="McCowen C."/>
            <person name="Montmayeur A."/>
            <person name="Murphy C."/>
            <person name="Neiman D."/>
            <person name="Pearson M."/>
            <person name="Priest M."/>
            <person name="Roberts A."/>
            <person name="Saif S."/>
            <person name="Shea T."/>
            <person name="Sisk P."/>
            <person name="Stolte C."/>
            <person name="Sykes S."/>
            <person name="Wortman J."/>
            <person name="Nusbaum C."/>
            <person name="Birren B."/>
        </authorList>
    </citation>
    <scope>NUCLEOTIDE SEQUENCE</scope>
    <source>
        <strain evidence="3">ERTm3</strain>
    </source>
</reference>
<feature type="compositionally biased region" description="Polar residues" evidence="1">
    <location>
        <begin position="36"/>
        <end position="62"/>
    </location>
</feature>
<evidence type="ECO:0000313" key="3">
    <source>
        <dbReference type="EMBL" id="EIJ87292.1"/>
    </source>
</evidence>
<keyword evidence="2" id="KW-0812">Transmembrane</keyword>
<evidence type="ECO:0000313" key="4">
    <source>
        <dbReference type="Proteomes" id="UP000002872"/>
    </source>
</evidence>
<dbReference type="HOGENOM" id="CLU_1142846_0_0_1"/>
<feature type="compositionally biased region" description="Polar residues" evidence="1">
    <location>
        <begin position="71"/>
        <end position="103"/>
    </location>
</feature>
<dbReference type="EMBL" id="GL870883">
    <property type="protein sequence ID" value="EIJ87292.1"/>
    <property type="molecule type" value="Genomic_DNA"/>
</dbReference>
<keyword evidence="4" id="KW-1185">Reference proteome</keyword>
<evidence type="ECO:0000256" key="2">
    <source>
        <dbReference type="SAM" id="Phobius"/>
    </source>
</evidence>
<accession>I3EDJ5</accession>
<dbReference type="Proteomes" id="UP000002872">
    <property type="component" value="Unassembled WGS sequence"/>
</dbReference>
<keyword evidence="2" id="KW-1133">Transmembrane helix</keyword>
<dbReference type="AlphaFoldDB" id="I3EDJ5"/>
<dbReference type="OrthoDB" id="10434084at2759"/>
<keyword evidence="2" id="KW-0472">Membrane</keyword>
<evidence type="ECO:0000256" key="1">
    <source>
        <dbReference type="SAM" id="MobiDB-lite"/>
    </source>
</evidence>
<protein>
    <submittedName>
        <fullName evidence="3">Uncharacterized protein</fullName>
    </submittedName>
</protein>
<dbReference type="InParanoid" id="I3EDJ5"/>